<dbReference type="Gene3D" id="3.40.50.620">
    <property type="entry name" value="HUPs"/>
    <property type="match status" value="1"/>
</dbReference>
<gene>
    <name evidence="1" type="ORF">ACFOEN_12445</name>
</gene>
<comment type="caution">
    <text evidence="1">The sequence shown here is derived from an EMBL/GenBank/DDBJ whole genome shotgun (WGS) entry which is preliminary data.</text>
</comment>
<accession>A0ABV7H9I1</accession>
<dbReference type="Proteomes" id="UP001595556">
    <property type="component" value="Unassembled WGS sequence"/>
</dbReference>
<dbReference type="PANTHER" id="PTHR38657:SF1">
    <property type="entry name" value="SLR1343 PROTEIN"/>
    <property type="match status" value="1"/>
</dbReference>
<dbReference type="InterPro" id="IPR007357">
    <property type="entry name" value="PhrB-like"/>
</dbReference>
<dbReference type="Gene3D" id="1.25.40.80">
    <property type="match status" value="1"/>
</dbReference>
<dbReference type="InterPro" id="IPR052551">
    <property type="entry name" value="UV-DNA_repair_photolyase"/>
</dbReference>
<keyword evidence="2" id="KW-1185">Reference proteome</keyword>
<dbReference type="RefSeq" id="WP_377304406.1">
    <property type="nucleotide sequence ID" value="NZ_CP180191.1"/>
</dbReference>
<proteinExistence type="predicted"/>
<protein>
    <submittedName>
        <fullName evidence="1">Cryptochrome/photolyase family protein</fullName>
    </submittedName>
</protein>
<evidence type="ECO:0000313" key="1">
    <source>
        <dbReference type="EMBL" id="MFC3148432.1"/>
    </source>
</evidence>
<dbReference type="InterPro" id="IPR014729">
    <property type="entry name" value="Rossmann-like_a/b/a_fold"/>
</dbReference>
<dbReference type="EMBL" id="JBHRTI010000007">
    <property type="protein sequence ID" value="MFC3148432.1"/>
    <property type="molecule type" value="Genomic_DNA"/>
</dbReference>
<dbReference type="Pfam" id="PF04244">
    <property type="entry name" value="DPRP"/>
    <property type="match status" value="1"/>
</dbReference>
<name>A0ABV7H9I1_9BURK</name>
<evidence type="ECO:0000313" key="2">
    <source>
        <dbReference type="Proteomes" id="UP001595556"/>
    </source>
</evidence>
<dbReference type="InterPro" id="IPR036134">
    <property type="entry name" value="Crypto/Photolyase_FAD-like_sf"/>
</dbReference>
<dbReference type="Gene3D" id="1.10.10.1710">
    <property type="entry name" value="Deoxyribodipyrimidine photolyase-related"/>
    <property type="match status" value="1"/>
</dbReference>
<dbReference type="Gene3D" id="1.10.579.10">
    <property type="entry name" value="DNA Cyclobutane Dipyrimidine Photolyase, subunit A, domain 3"/>
    <property type="match status" value="1"/>
</dbReference>
<dbReference type="SUPFAM" id="SSF48173">
    <property type="entry name" value="Cryptochrome/photolyase FAD-binding domain"/>
    <property type="match status" value="1"/>
</dbReference>
<reference evidence="2" key="1">
    <citation type="journal article" date="2019" name="Int. J. Syst. Evol. Microbiol.">
        <title>The Global Catalogue of Microorganisms (GCM) 10K type strain sequencing project: providing services to taxonomists for standard genome sequencing and annotation.</title>
        <authorList>
            <consortium name="The Broad Institute Genomics Platform"/>
            <consortium name="The Broad Institute Genome Sequencing Center for Infectious Disease"/>
            <person name="Wu L."/>
            <person name="Ma J."/>
        </authorList>
    </citation>
    <scope>NUCLEOTIDE SEQUENCE [LARGE SCALE GENOMIC DNA]</scope>
    <source>
        <strain evidence="2">KCTC 52168</strain>
    </source>
</reference>
<dbReference type="PANTHER" id="PTHR38657">
    <property type="entry name" value="SLR1343 PROTEIN"/>
    <property type="match status" value="1"/>
</dbReference>
<organism evidence="1 2">
    <name type="scientific">Piscinibacterium candidicorallinum</name>
    <dbReference type="NCBI Taxonomy" id="1793872"/>
    <lineage>
        <taxon>Bacteria</taxon>
        <taxon>Pseudomonadati</taxon>
        <taxon>Pseudomonadota</taxon>
        <taxon>Betaproteobacteria</taxon>
        <taxon>Burkholderiales</taxon>
        <taxon>Piscinibacterium</taxon>
    </lineage>
</organism>
<sequence>MPKKTLPPPKGAATAPPSAANDGASQLVLILGDQLWHANPALRALNPATDTALMIEAPGESTHVWSSKPRTAVFLSAMRHFAAELRAAATPLIYTMLADWPETPGLIDRLGRHIDTLKPGRLVLTEPGDFRLRTGIEQLCRARKLPVVFLADTHFMCSLADFADWAAGYKQLRMEFFYRMMRKRHGVLMDEAGERDSKGELQPLGGQWNYDAENREGFPKTGPGAITPPATFAPDAITQQVFADIERVLPDHPGELGHFIWPVTREQALEALAQFIEHRLPRFGPTQDAMWTDTPFAWHALLSSSLNLHLLDPREVIEAAEAAHHAGRVDLASAEGFIRQILGWREFIRGVYWLKMPGLAQANHYGHSRKLPAWYWTGKTNMACMRAAVGQTLKYGYAHHIQRLMVTGQFGILAEIEPQQVCDWYLAVYVDAIDWVELPNTAGMALYADGGSFVSKPYVASGQYIKRMSNYCEGCAYKPDVKAGPRACPVSTLYWHFLHKHEAVLARNPRTALMAKSIGRLDKDARQAIVDEAQRMLSDLDAL</sequence>